<dbReference type="Proteomes" id="UP000178393">
    <property type="component" value="Unassembled WGS sequence"/>
</dbReference>
<name>A0A1F5H855_9BACT</name>
<dbReference type="InterPro" id="IPR001789">
    <property type="entry name" value="Sig_transdc_resp-reg_receiver"/>
</dbReference>
<evidence type="ECO:0000256" key="1">
    <source>
        <dbReference type="ARBA" id="ARBA00022553"/>
    </source>
</evidence>
<feature type="modified residue" description="4-aspartylphosphate" evidence="2">
    <location>
        <position position="52"/>
    </location>
</feature>
<accession>A0A1F5H855</accession>
<comment type="caution">
    <text evidence="4">The sequence shown here is derived from an EMBL/GenBank/DDBJ whole genome shotgun (WGS) entry which is preliminary data.</text>
</comment>
<dbReference type="InterPro" id="IPR050595">
    <property type="entry name" value="Bact_response_regulator"/>
</dbReference>
<dbReference type="EMBL" id="MFBH01000011">
    <property type="protein sequence ID" value="OGE00344.1"/>
    <property type="molecule type" value="Genomic_DNA"/>
</dbReference>
<feature type="domain" description="Response regulatory" evidence="3">
    <location>
        <begin position="4"/>
        <end position="119"/>
    </location>
</feature>
<dbReference type="AlphaFoldDB" id="A0A1F5H855"/>
<evidence type="ECO:0000256" key="2">
    <source>
        <dbReference type="PROSITE-ProRule" id="PRU00169"/>
    </source>
</evidence>
<evidence type="ECO:0000313" key="5">
    <source>
        <dbReference type="Proteomes" id="UP000178393"/>
    </source>
</evidence>
<dbReference type="SMART" id="SM00448">
    <property type="entry name" value="REC"/>
    <property type="match status" value="1"/>
</dbReference>
<dbReference type="SUPFAM" id="SSF52172">
    <property type="entry name" value="CheY-like"/>
    <property type="match status" value="1"/>
</dbReference>
<organism evidence="4 5">
    <name type="scientific">Candidatus Curtissbacteria bacterium RIFCSPHIGHO2_12_41_11</name>
    <dbReference type="NCBI Taxonomy" id="1797718"/>
    <lineage>
        <taxon>Bacteria</taxon>
        <taxon>Candidatus Curtissiibacteriota</taxon>
    </lineage>
</organism>
<evidence type="ECO:0000313" key="4">
    <source>
        <dbReference type="EMBL" id="OGE00344.1"/>
    </source>
</evidence>
<reference evidence="4 5" key="1">
    <citation type="journal article" date="2016" name="Nat. Commun.">
        <title>Thousands of microbial genomes shed light on interconnected biogeochemical processes in an aquifer system.</title>
        <authorList>
            <person name="Anantharaman K."/>
            <person name="Brown C.T."/>
            <person name="Hug L.A."/>
            <person name="Sharon I."/>
            <person name="Castelle C.J."/>
            <person name="Probst A.J."/>
            <person name="Thomas B.C."/>
            <person name="Singh A."/>
            <person name="Wilkins M.J."/>
            <person name="Karaoz U."/>
            <person name="Brodie E.L."/>
            <person name="Williams K.H."/>
            <person name="Hubbard S.S."/>
            <person name="Banfield J.F."/>
        </authorList>
    </citation>
    <scope>NUCLEOTIDE SEQUENCE [LARGE SCALE GENOMIC DNA]</scope>
</reference>
<dbReference type="PANTHER" id="PTHR44591:SF3">
    <property type="entry name" value="RESPONSE REGULATORY DOMAIN-CONTAINING PROTEIN"/>
    <property type="match status" value="1"/>
</dbReference>
<proteinExistence type="predicted"/>
<dbReference type="InterPro" id="IPR011006">
    <property type="entry name" value="CheY-like_superfamily"/>
</dbReference>
<gene>
    <name evidence="4" type="ORF">A2W45_03100</name>
</gene>
<dbReference type="GO" id="GO:0000160">
    <property type="term" value="P:phosphorelay signal transduction system"/>
    <property type="evidence" value="ECO:0007669"/>
    <property type="project" value="InterPro"/>
</dbReference>
<keyword evidence="1 2" id="KW-0597">Phosphoprotein</keyword>
<dbReference type="Gene3D" id="3.40.50.2300">
    <property type="match status" value="1"/>
</dbReference>
<dbReference type="Pfam" id="PF00072">
    <property type="entry name" value="Response_reg"/>
    <property type="match status" value="1"/>
</dbReference>
<sequence length="128" mass="13842">MMAKIIIVEDDKTIAEIYKQKIEEGGHTVEVAEDVSAVATITAAKPNLVILDILMPKVNGLDILREIKANVETSAIPVLLLTNVAEDASVARGLEYGAYGYLLKSETTPDQILPRVARTLEETSPPTP</sequence>
<protein>
    <recommendedName>
        <fullName evidence="3">Response regulatory domain-containing protein</fullName>
    </recommendedName>
</protein>
<evidence type="ECO:0000259" key="3">
    <source>
        <dbReference type="PROSITE" id="PS50110"/>
    </source>
</evidence>
<dbReference type="PANTHER" id="PTHR44591">
    <property type="entry name" value="STRESS RESPONSE REGULATOR PROTEIN 1"/>
    <property type="match status" value="1"/>
</dbReference>
<dbReference type="PROSITE" id="PS50110">
    <property type="entry name" value="RESPONSE_REGULATORY"/>
    <property type="match status" value="1"/>
</dbReference>